<dbReference type="GO" id="GO:0003677">
    <property type="term" value="F:DNA binding"/>
    <property type="evidence" value="ECO:0007669"/>
    <property type="project" value="UniProtKB-KW"/>
</dbReference>
<dbReference type="CDD" id="cd00093">
    <property type="entry name" value="HTH_XRE"/>
    <property type="match status" value="1"/>
</dbReference>
<sequence>MSFGEKIRNLRKAQNMSQQELAKILDVHPKHISRYENNVSQPSLEVLLKLRDLFHVSLDYLATDEDSHDFHYKDKELESYFEAVDRLNEEDKQVIKKIIEAMLIKNNQV</sequence>
<dbReference type="PROSITE" id="PS50943">
    <property type="entry name" value="HTH_CROC1"/>
    <property type="match status" value="1"/>
</dbReference>
<evidence type="ECO:0000313" key="3">
    <source>
        <dbReference type="EMBL" id="TCL54960.1"/>
    </source>
</evidence>
<dbReference type="AlphaFoldDB" id="A0A4R1QWV8"/>
<protein>
    <submittedName>
        <fullName evidence="3">Helix-turn-helix protein</fullName>
    </submittedName>
</protein>
<dbReference type="NCBIfam" id="NF041951">
    <property type="entry name" value="phage_RstR"/>
    <property type="match status" value="1"/>
</dbReference>
<feature type="domain" description="HTH cro/C1-type" evidence="2">
    <location>
        <begin position="7"/>
        <end position="61"/>
    </location>
</feature>
<reference evidence="3 4" key="1">
    <citation type="submission" date="2019-03" db="EMBL/GenBank/DDBJ databases">
        <title>Genomic Encyclopedia of Type Strains, Phase IV (KMG-IV): sequencing the most valuable type-strain genomes for metagenomic binning, comparative biology and taxonomic classification.</title>
        <authorList>
            <person name="Goeker M."/>
        </authorList>
    </citation>
    <scope>NUCLEOTIDE SEQUENCE [LARGE SCALE GENOMIC DNA]</scope>
    <source>
        <strain evidence="3 4">LX-B</strain>
    </source>
</reference>
<evidence type="ECO:0000313" key="4">
    <source>
        <dbReference type="Proteomes" id="UP000295008"/>
    </source>
</evidence>
<name>A0A4R1QWV8_HYDET</name>
<gene>
    <name evidence="3" type="ORF">EDC14_105813</name>
</gene>
<dbReference type="InterPro" id="IPR010982">
    <property type="entry name" value="Lambda_DNA-bd_dom_sf"/>
</dbReference>
<dbReference type="Proteomes" id="UP000295008">
    <property type="component" value="Unassembled WGS sequence"/>
</dbReference>
<evidence type="ECO:0000259" key="2">
    <source>
        <dbReference type="PROSITE" id="PS50943"/>
    </source>
</evidence>
<keyword evidence="1" id="KW-0238">DNA-binding</keyword>
<dbReference type="InterPro" id="IPR001387">
    <property type="entry name" value="Cro/C1-type_HTH"/>
</dbReference>
<dbReference type="PANTHER" id="PTHR46558">
    <property type="entry name" value="TRACRIPTIONAL REGULATORY PROTEIN-RELATED-RELATED"/>
    <property type="match status" value="1"/>
</dbReference>
<organism evidence="3 4">
    <name type="scientific">Hydrogenispora ethanolica</name>
    <dbReference type="NCBI Taxonomy" id="1082276"/>
    <lineage>
        <taxon>Bacteria</taxon>
        <taxon>Bacillati</taxon>
        <taxon>Bacillota</taxon>
        <taxon>Hydrogenispora</taxon>
    </lineage>
</organism>
<dbReference type="SMART" id="SM00530">
    <property type="entry name" value="HTH_XRE"/>
    <property type="match status" value="1"/>
</dbReference>
<dbReference type="Pfam" id="PF01381">
    <property type="entry name" value="HTH_3"/>
    <property type="match status" value="1"/>
</dbReference>
<comment type="caution">
    <text evidence="3">The sequence shown here is derived from an EMBL/GenBank/DDBJ whole genome shotgun (WGS) entry which is preliminary data.</text>
</comment>
<dbReference type="InterPro" id="IPR049639">
    <property type="entry name" value="RstR"/>
</dbReference>
<dbReference type="EMBL" id="SLUN01000058">
    <property type="protein sequence ID" value="TCL54960.1"/>
    <property type="molecule type" value="Genomic_DNA"/>
</dbReference>
<dbReference type="SUPFAM" id="SSF47413">
    <property type="entry name" value="lambda repressor-like DNA-binding domains"/>
    <property type="match status" value="1"/>
</dbReference>
<dbReference type="PANTHER" id="PTHR46558:SF13">
    <property type="entry name" value="HTH-TYPE TRANSCRIPTIONAL REGULATOR IMMR"/>
    <property type="match status" value="1"/>
</dbReference>
<keyword evidence="4" id="KW-1185">Reference proteome</keyword>
<dbReference type="OrthoDB" id="9805856at2"/>
<proteinExistence type="predicted"/>
<dbReference type="Gene3D" id="1.10.260.40">
    <property type="entry name" value="lambda repressor-like DNA-binding domains"/>
    <property type="match status" value="1"/>
</dbReference>
<accession>A0A4R1QWV8</accession>
<evidence type="ECO:0000256" key="1">
    <source>
        <dbReference type="ARBA" id="ARBA00023125"/>
    </source>
</evidence>
<dbReference type="RefSeq" id="WP_132017836.1">
    <property type="nucleotide sequence ID" value="NZ_SLUN01000058.1"/>
</dbReference>